<evidence type="ECO:0000313" key="3">
    <source>
        <dbReference type="Proteomes" id="UP000562254"/>
    </source>
</evidence>
<dbReference type="RefSeq" id="WP_184484468.1">
    <property type="nucleotide sequence ID" value="NZ_JAAEDJ010000053.1"/>
</dbReference>
<dbReference type="EMBL" id="JACIJE010000005">
    <property type="protein sequence ID" value="MBB5690063.1"/>
    <property type="molecule type" value="Genomic_DNA"/>
</dbReference>
<name>A0A840Y7M8_9PROT</name>
<feature type="signal peptide" evidence="1">
    <location>
        <begin position="1"/>
        <end position="19"/>
    </location>
</feature>
<protein>
    <recommendedName>
        <fullName evidence="4">VCBS repeat-containing protein</fullName>
    </recommendedName>
</protein>
<dbReference type="Proteomes" id="UP000562254">
    <property type="component" value="Unassembled WGS sequence"/>
</dbReference>
<proteinExistence type="predicted"/>
<sequence length="160" mass="17224">MRLRSLSALLCLLAAPALAEGEPALRWRAPDAAGDAAWRALLAANPDLAAEVRAARFAPAQGLRQISVDLNGDGRPEVLLHMSLRGWCGSAGCSVFVLTRGPDGAWREICTTNAERDRPIRLHAAGDAGWRSFDATARVRFLRAADGAIACEEEALRRRP</sequence>
<comment type="caution">
    <text evidence="2">The sequence shown here is derived from an EMBL/GenBank/DDBJ whole genome shotgun (WGS) entry which is preliminary data.</text>
</comment>
<reference evidence="2 3" key="1">
    <citation type="submission" date="2020-08" db="EMBL/GenBank/DDBJ databases">
        <title>Genomic Encyclopedia of Type Strains, Phase IV (KMG-IV): sequencing the most valuable type-strain genomes for metagenomic binning, comparative biology and taxonomic classification.</title>
        <authorList>
            <person name="Goeker M."/>
        </authorList>
    </citation>
    <scope>NUCLEOTIDE SEQUENCE [LARGE SCALE GENOMIC DNA]</scope>
    <source>
        <strain evidence="2 3">DSM 25895</strain>
    </source>
</reference>
<feature type="chain" id="PRO_5032277523" description="VCBS repeat-containing protein" evidence="1">
    <location>
        <begin position="20"/>
        <end position="160"/>
    </location>
</feature>
<organism evidence="2 3">
    <name type="scientific">Neoroseomonas alkaliterrae</name>
    <dbReference type="NCBI Taxonomy" id="1452450"/>
    <lineage>
        <taxon>Bacteria</taxon>
        <taxon>Pseudomonadati</taxon>
        <taxon>Pseudomonadota</taxon>
        <taxon>Alphaproteobacteria</taxon>
        <taxon>Acetobacterales</taxon>
        <taxon>Acetobacteraceae</taxon>
        <taxon>Neoroseomonas</taxon>
    </lineage>
</organism>
<accession>A0A840Y7M8</accession>
<keyword evidence="1" id="KW-0732">Signal</keyword>
<dbReference type="AlphaFoldDB" id="A0A840Y7M8"/>
<evidence type="ECO:0000256" key="1">
    <source>
        <dbReference type="SAM" id="SignalP"/>
    </source>
</evidence>
<evidence type="ECO:0000313" key="2">
    <source>
        <dbReference type="EMBL" id="MBB5690063.1"/>
    </source>
</evidence>
<keyword evidence="3" id="KW-1185">Reference proteome</keyword>
<evidence type="ECO:0008006" key="4">
    <source>
        <dbReference type="Google" id="ProtNLM"/>
    </source>
</evidence>
<gene>
    <name evidence="2" type="ORF">FHS88_002189</name>
</gene>